<evidence type="ECO:0000256" key="9">
    <source>
        <dbReference type="RuleBase" id="RU000461"/>
    </source>
</evidence>
<keyword evidence="11" id="KW-1185">Reference proteome</keyword>
<keyword evidence="6 8" id="KW-0408">Iron</keyword>
<evidence type="ECO:0000313" key="12">
    <source>
        <dbReference type="RefSeq" id="XP_015519448.1"/>
    </source>
</evidence>
<dbReference type="GO" id="GO:0020037">
    <property type="term" value="F:heme binding"/>
    <property type="evidence" value="ECO:0007669"/>
    <property type="project" value="InterPro"/>
</dbReference>
<name>A0A6J0BZ73_NEOLC</name>
<organism evidence="12">
    <name type="scientific">Neodiprion lecontei</name>
    <name type="common">Redheaded pine sawfly</name>
    <dbReference type="NCBI Taxonomy" id="441921"/>
    <lineage>
        <taxon>Eukaryota</taxon>
        <taxon>Metazoa</taxon>
        <taxon>Ecdysozoa</taxon>
        <taxon>Arthropoda</taxon>
        <taxon>Hexapoda</taxon>
        <taxon>Insecta</taxon>
        <taxon>Pterygota</taxon>
        <taxon>Neoptera</taxon>
        <taxon>Endopterygota</taxon>
        <taxon>Hymenoptera</taxon>
        <taxon>Tenthredinoidea</taxon>
        <taxon>Diprionidae</taxon>
        <taxon>Diprioninae</taxon>
        <taxon>Neodiprion</taxon>
    </lineage>
</organism>
<gene>
    <name evidence="12" type="primary">LOC107224051</name>
</gene>
<keyword evidence="7 9" id="KW-0503">Monooxygenase</keyword>
<keyword evidence="5 9" id="KW-0560">Oxidoreductase</keyword>
<dbReference type="GO" id="GO:0016712">
    <property type="term" value="F:oxidoreductase activity, acting on paired donors, with incorporation or reduction of molecular oxygen, reduced flavin or flavoprotein as one donor, and incorporation of one atom of oxygen"/>
    <property type="evidence" value="ECO:0007669"/>
    <property type="project" value="TreeGrafter"/>
</dbReference>
<accession>A0A6J0BZ73</accession>
<evidence type="ECO:0000256" key="4">
    <source>
        <dbReference type="ARBA" id="ARBA00022723"/>
    </source>
</evidence>
<dbReference type="InterPro" id="IPR050182">
    <property type="entry name" value="Cytochrome_P450_fam2"/>
</dbReference>
<dbReference type="PRINTS" id="PR00385">
    <property type="entry name" value="P450"/>
</dbReference>
<dbReference type="AlphaFoldDB" id="A0A6J0BZ73"/>
<dbReference type="PROSITE" id="PS00086">
    <property type="entry name" value="CYTOCHROME_P450"/>
    <property type="match status" value="1"/>
</dbReference>
<dbReference type="GeneID" id="107224051"/>
<dbReference type="KEGG" id="nlo:107224051"/>
<dbReference type="CDD" id="cd20651">
    <property type="entry name" value="CYP15A1-like"/>
    <property type="match status" value="1"/>
</dbReference>
<comment type="similarity">
    <text evidence="2 9">Belongs to the cytochrome P450 family.</text>
</comment>
<dbReference type="InterPro" id="IPR036396">
    <property type="entry name" value="Cyt_P450_sf"/>
</dbReference>
<feature type="signal peptide" evidence="10">
    <location>
        <begin position="1"/>
        <end position="24"/>
    </location>
</feature>
<dbReference type="InterPro" id="IPR001128">
    <property type="entry name" value="Cyt_P450"/>
</dbReference>
<dbReference type="GO" id="GO:0008395">
    <property type="term" value="F:steroid hydroxylase activity"/>
    <property type="evidence" value="ECO:0007669"/>
    <property type="project" value="TreeGrafter"/>
</dbReference>
<evidence type="ECO:0000256" key="8">
    <source>
        <dbReference type="PIRSR" id="PIRSR602401-1"/>
    </source>
</evidence>
<evidence type="ECO:0000256" key="10">
    <source>
        <dbReference type="SAM" id="SignalP"/>
    </source>
</evidence>
<evidence type="ECO:0000256" key="2">
    <source>
        <dbReference type="ARBA" id="ARBA00010617"/>
    </source>
</evidence>
<dbReference type="Proteomes" id="UP000829291">
    <property type="component" value="Chromosome 3"/>
</dbReference>
<keyword evidence="4 8" id="KW-0479">Metal-binding</keyword>
<keyword evidence="10" id="KW-0732">Signal</keyword>
<feature type="chain" id="PRO_5026849908" evidence="10">
    <location>
        <begin position="25"/>
        <end position="497"/>
    </location>
</feature>
<evidence type="ECO:0000256" key="3">
    <source>
        <dbReference type="ARBA" id="ARBA00022617"/>
    </source>
</evidence>
<dbReference type="FunFam" id="1.10.630.10:FF:000036">
    <property type="entry name" value="CYtochrome P450 family"/>
    <property type="match status" value="1"/>
</dbReference>
<dbReference type="Pfam" id="PF00067">
    <property type="entry name" value="p450"/>
    <property type="match status" value="1"/>
</dbReference>
<dbReference type="PRINTS" id="PR00463">
    <property type="entry name" value="EP450I"/>
</dbReference>
<dbReference type="PANTHER" id="PTHR24300:SF376">
    <property type="entry name" value="CYTOCHROME P450 15A1"/>
    <property type="match status" value="1"/>
</dbReference>
<protein>
    <submittedName>
        <fullName evidence="12">Methyl farnesoate epoxidase</fullName>
    </submittedName>
</protein>
<dbReference type="PANTHER" id="PTHR24300">
    <property type="entry name" value="CYTOCHROME P450 508A4-RELATED"/>
    <property type="match status" value="1"/>
</dbReference>
<sequence length="497" mass="57216">MFPAAILLAVCAFVLFCVYDSVKPANFPPGPRWLPFVGCFPRFYRLRSKYGYVHLAMRDLAEKYGSVLGIKLGKQRIVIVSTHELIRKVLTQEEFNGRPDGFFFRVRAFGERRGVLFTDGIKWSQHRRFSLRHLRSFGFGHRKMQNQIVTEAENLVKFLHNQSLRGPVPMHGAFDVAVINSLWLMFAGRRFDYSDQRLTEILQVTHDAFRLIDTSGGILCQLPFLRFICPELSGYKSLMTILRKLWSFLAEEINEHVSSLPADEPRDLIDAFLMEISRNESSDSHDQFNHEELLVLCLDLFLAGSETTSNTLSTMLIYLVLNPEWLEKLQMELSKVVGRDRPPNTEDRSSLPEMEAFLAEVQRSVFIAPLGVPHRTVKDVCLNGYRIPKDTVVLVNYYSVHHERLHWKDPEVFRPQRFLNANGVFMPDDFSIPFGLGKRRCLGEVLARNSLFLYLAYVLHYFDINISEKHGPPNPNGNDGFTISPKPFYLVLSHRNG</sequence>
<dbReference type="RefSeq" id="XP_015519448.1">
    <property type="nucleotide sequence ID" value="XM_015663962.2"/>
</dbReference>
<evidence type="ECO:0000256" key="5">
    <source>
        <dbReference type="ARBA" id="ARBA00023002"/>
    </source>
</evidence>
<evidence type="ECO:0000256" key="6">
    <source>
        <dbReference type="ARBA" id="ARBA00023004"/>
    </source>
</evidence>
<dbReference type="GO" id="GO:0006805">
    <property type="term" value="P:xenobiotic metabolic process"/>
    <property type="evidence" value="ECO:0007669"/>
    <property type="project" value="TreeGrafter"/>
</dbReference>
<evidence type="ECO:0000256" key="1">
    <source>
        <dbReference type="ARBA" id="ARBA00001971"/>
    </source>
</evidence>
<dbReference type="InParanoid" id="A0A6J0BZ73"/>
<dbReference type="GO" id="GO:0005506">
    <property type="term" value="F:iron ion binding"/>
    <property type="evidence" value="ECO:0007669"/>
    <property type="project" value="InterPro"/>
</dbReference>
<dbReference type="SUPFAM" id="SSF48264">
    <property type="entry name" value="Cytochrome P450"/>
    <property type="match status" value="1"/>
</dbReference>
<feature type="binding site" description="axial binding residue" evidence="8">
    <location>
        <position position="441"/>
    </location>
    <ligand>
        <name>heme</name>
        <dbReference type="ChEBI" id="CHEBI:30413"/>
    </ligand>
    <ligandPart>
        <name>Fe</name>
        <dbReference type="ChEBI" id="CHEBI:18248"/>
    </ligandPart>
</feature>
<dbReference type="InterPro" id="IPR002401">
    <property type="entry name" value="Cyt_P450_E_grp-I"/>
</dbReference>
<dbReference type="InterPro" id="IPR017972">
    <property type="entry name" value="Cyt_P450_CS"/>
</dbReference>
<dbReference type="Gene3D" id="1.10.630.10">
    <property type="entry name" value="Cytochrome P450"/>
    <property type="match status" value="1"/>
</dbReference>
<comment type="cofactor">
    <cofactor evidence="1 8">
        <name>heme</name>
        <dbReference type="ChEBI" id="CHEBI:30413"/>
    </cofactor>
</comment>
<dbReference type="GO" id="GO:0006082">
    <property type="term" value="P:organic acid metabolic process"/>
    <property type="evidence" value="ECO:0007669"/>
    <property type="project" value="TreeGrafter"/>
</dbReference>
<dbReference type="OrthoDB" id="1055148at2759"/>
<evidence type="ECO:0000256" key="7">
    <source>
        <dbReference type="ARBA" id="ARBA00023033"/>
    </source>
</evidence>
<reference evidence="12" key="1">
    <citation type="submission" date="2025-08" db="UniProtKB">
        <authorList>
            <consortium name="RefSeq"/>
        </authorList>
    </citation>
    <scope>IDENTIFICATION</scope>
    <source>
        <tissue evidence="12">Thorax and Abdomen</tissue>
    </source>
</reference>
<proteinExistence type="inferred from homology"/>
<dbReference type="GO" id="GO:0005737">
    <property type="term" value="C:cytoplasm"/>
    <property type="evidence" value="ECO:0007669"/>
    <property type="project" value="TreeGrafter"/>
</dbReference>
<keyword evidence="3 8" id="KW-0349">Heme</keyword>
<evidence type="ECO:0000313" key="11">
    <source>
        <dbReference type="Proteomes" id="UP000829291"/>
    </source>
</evidence>